<evidence type="ECO:0000313" key="2">
    <source>
        <dbReference type="EMBL" id="MXO87527.1"/>
    </source>
</evidence>
<organism evidence="2 3">
    <name type="scientific">Alteraurantiacibacter aestuarii</name>
    <dbReference type="NCBI Taxonomy" id="650004"/>
    <lineage>
        <taxon>Bacteria</taxon>
        <taxon>Pseudomonadati</taxon>
        <taxon>Pseudomonadota</taxon>
        <taxon>Alphaproteobacteria</taxon>
        <taxon>Sphingomonadales</taxon>
        <taxon>Erythrobacteraceae</taxon>
        <taxon>Alteraurantiacibacter</taxon>
    </lineage>
</organism>
<name>A0A844ZKX4_9SPHN</name>
<protein>
    <submittedName>
        <fullName evidence="2">Uncharacterized protein</fullName>
    </submittedName>
</protein>
<feature type="region of interest" description="Disordered" evidence="1">
    <location>
        <begin position="131"/>
        <end position="153"/>
    </location>
</feature>
<evidence type="ECO:0000313" key="3">
    <source>
        <dbReference type="Proteomes" id="UP000435243"/>
    </source>
</evidence>
<gene>
    <name evidence="2" type="ORF">GRI32_02115</name>
</gene>
<dbReference type="EMBL" id="WTYY01000001">
    <property type="protein sequence ID" value="MXO87527.1"/>
    <property type="molecule type" value="Genomic_DNA"/>
</dbReference>
<accession>A0A844ZKX4</accession>
<dbReference type="Proteomes" id="UP000435243">
    <property type="component" value="Unassembled WGS sequence"/>
</dbReference>
<dbReference type="AlphaFoldDB" id="A0A844ZKX4"/>
<sequence length="153" mass="17336">MTDIKVEKLVEWLGPEGAVAGLDKSDLTNADLMMVARRDGIDFEPKASRKQLTIELVMSRIQRIHKNTDQLLELSRDELKRYFTERLVSNAEILSLLKQLEIAPSRKIRGRMLDFAAGEISDLGMYARVAKGRGSREEKQGHTSNLVPKKKSQ</sequence>
<reference evidence="2 3" key="1">
    <citation type="submission" date="2019-12" db="EMBL/GenBank/DDBJ databases">
        <title>Genomic-based taxomic classification of the family Erythrobacteraceae.</title>
        <authorList>
            <person name="Xu L."/>
        </authorList>
    </citation>
    <scope>NUCLEOTIDE SEQUENCE [LARGE SCALE GENOMIC DNA]</scope>
    <source>
        <strain evidence="2 3">JCM 16339</strain>
    </source>
</reference>
<keyword evidence="3" id="KW-1185">Reference proteome</keyword>
<dbReference type="RefSeq" id="WP_160589456.1">
    <property type="nucleotide sequence ID" value="NZ_BAAAFP010000002.1"/>
</dbReference>
<proteinExistence type="predicted"/>
<comment type="caution">
    <text evidence="2">The sequence shown here is derived from an EMBL/GenBank/DDBJ whole genome shotgun (WGS) entry which is preliminary data.</text>
</comment>
<evidence type="ECO:0000256" key="1">
    <source>
        <dbReference type="SAM" id="MobiDB-lite"/>
    </source>
</evidence>
<dbReference type="OrthoDB" id="9180540at2"/>